<dbReference type="PANTHER" id="PTHR43002">
    <property type="entry name" value="GLYCOGEN DEBRANCHING ENZYME"/>
    <property type="match status" value="1"/>
</dbReference>
<evidence type="ECO:0000256" key="2">
    <source>
        <dbReference type="ARBA" id="ARBA00022801"/>
    </source>
</evidence>
<gene>
    <name evidence="5" type="ORF">BW733_15985</name>
</gene>
<dbReference type="InterPro" id="IPR044505">
    <property type="entry name" value="GlgX_Isoamylase_N_E_set"/>
</dbReference>
<dbReference type="KEGG" id="tfa:BW733_15985"/>
<evidence type="ECO:0000259" key="4">
    <source>
        <dbReference type="SMART" id="SM00642"/>
    </source>
</evidence>
<evidence type="ECO:0000256" key="1">
    <source>
        <dbReference type="ARBA" id="ARBA00008061"/>
    </source>
</evidence>
<dbReference type="InterPro" id="IPR004193">
    <property type="entry name" value="Glyco_hydro_13_N"/>
</dbReference>
<keyword evidence="3" id="KW-0326">Glycosidase</keyword>
<dbReference type="GO" id="GO:0005980">
    <property type="term" value="P:glycogen catabolic process"/>
    <property type="evidence" value="ECO:0007669"/>
    <property type="project" value="InterPro"/>
</dbReference>
<dbReference type="CDD" id="cd02856">
    <property type="entry name" value="E_set_GDE_Isoamylase_N"/>
    <property type="match status" value="1"/>
</dbReference>
<dbReference type="SUPFAM" id="SSF51445">
    <property type="entry name" value="(Trans)glycosidases"/>
    <property type="match status" value="1"/>
</dbReference>
<accession>A0A1Q2D168</accession>
<protein>
    <submittedName>
        <fullName evidence="5">Glycogen debranching enzyme GlgX</fullName>
    </submittedName>
</protein>
<feature type="domain" description="Glycosyl hydrolase family 13 catalytic" evidence="4">
    <location>
        <begin position="155"/>
        <end position="565"/>
    </location>
</feature>
<keyword evidence="6" id="KW-1185">Reference proteome</keyword>
<dbReference type="InterPro" id="IPR013783">
    <property type="entry name" value="Ig-like_fold"/>
</dbReference>
<dbReference type="InterPro" id="IPR013780">
    <property type="entry name" value="Glyco_hydro_b"/>
</dbReference>
<dbReference type="Gene3D" id="3.20.20.80">
    <property type="entry name" value="Glycosidases"/>
    <property type="match status" value="1"/>
</dbReference>
<dbReference type="InterPro" id="IPR014756">
    <property type="entry name" value="Ig_E-set"/>
</dbReference>
<evidence type="ECO:0000313" key="5">
    <source>
        <dbReference type="EMBL" id="AQP52097.1"/>
    </source>
</evidence>
<dbReference type="InterPro" id="IPR017853">
    <property type="entry name" value="GH"/>
</dbReference>
<dbReference type="SUPFAM" id="SSF51011">
    <property type="entry name" value="Glycosyl hydrolase domain"/>
    <property type="match status" value="1"/>
</dbReference>
<reference evidence="5 6" key="1">
    <citation type="journal article" date="2008" name="Int. J. Syst. Evol. Microbiol.">
        <title>Tessaracoccus flavescens sp. nov., isolated from marine sediment.</title>
        <authorList>
            <person name="Lee D.W."/>
            <person name="Lee S.D."/>
        </authorList>
    </citation>
    <scope>NUCLEOTIDE SEQUENCE [LARGE SCALE GENOMIC DNA]</scope>
    <source>
        <strain evidence="5 6">SST-39T</strain>
    </source>
</reference>
<dbReference type="Gene3D" id="2.60.40.10">
    <property type="entry name" value="Immunoglobulins"/>
    <property type="match status" value="1"/>
</dbReference>
<dbReference type="InterPro" id="IPR011837">
    <property type="entry name" value="Glycogen_debranch_GlgX"/>
</dbReference>
<sequence length="733" mass="81163">MQIPDTSTLGAHVTDRGVAFGLWAPRATKVELALIGARNEQHNHDMQRGDDGIWSVEVDGIGAGQQYGFRVHGPWDPSDGSRFNPARLLLDPYARAIVGGIDFRGPILDHVTGDPFTISTEDSFGAVPVSVVVADTAPPTPVAKRRPMSETVIYETHLRGFTKLHPEVPEHLRGSYLGMADPAVIAYLVDLGVTAVEFLPLQHFVSEPFIANKGLRNYWGYNTLGFFAPHAAYAPRGTVGNQVADFKTMVSALHEAGIEVLLDVVYNHTGEGGHEGPTLSMRGIDHDAYYRLTNDRRDDYDVTGCGNSVNTAHPMVLQLVLDSLRYWVTEMGVDGFRFDLATTLIRDWHHHVDQNHPFKQAIADDPVFRDVKIIAEPWDIGPYGYQVGAWGPGWSEWNDRFRDHVRDYWRGSVHGVQELATRLAGSPDLFDRPGRTPQASVNFVTAHDGFTMRDLVSYDVKHNLANGEANRDGTDNNHSWNHGWEGDTSDPLITAIRRRQVLNLMATQILAAGTPMLTAGDEFGRTQKGNNNAYCQDSPLSWVDWTIPDQWRDVRDRVAALIALRRDHEVLRLDEFAHHTEVLGEGGENLQRVDLTWMDGASGQMGEDAWHDGSRRLLGMYVSDEKEAFLTWFNSASEPAPATLPGLPWGHGFEIVWHSADDDELPIQKTLPARAPLTIPGRSVVVMRVLVPQSSEELLRLQGEAAAAPVPQSSEELLRVQEEAAAAPVPSGD</sequence>
<dbReference type="SMART" id="SM00642">
    <property type="entry name" value="Aamy"/>
    <property type="match status" value="1"/>
</dbReference>
<evidence type="ECO:0000313" key="6">
    <source>
        <dbReference type="Proteomes" id="UP000188235"/>
    </source>
</evidence>
<dbReference type="OrthoDB" id="3236218at2"/>
<dbReference type="EMBL" id="CP019607">
    <property type="protein sequence ID" value="AQP52097.1"/>
    <property type="molecule type" value="Genomic_DNA"/>
</dbReference>
<evidence type="ECO:0000256" key="3">
    <source>
        <dbReference type="ARBA" id="ARBA00023295"/>
    </source>
</evidence>
<dbReference type="CDD" id="cd11326">
    <property type="entry name" value="AmyAc_Glg_debranch"/>
    <property type="match status" value="1"/>
</dbReference>
<name>A0A1Q2D168_9ACTN</name>
<dbReference type="Pfam" id="PF02922">
    <property type="entry name" value="CBM_48"/>
    <property type="match status" value="1"/>
</dbReference>
<dbReference type="InterPro" id="IPR006047">
    <property type="entry name" value="GH13_cat_dom"/>
</dbReference>
<dbReference type="GO" id="GO:0004135">
    <property type="term" value="F:amylo-alpha-1,6-glucosidase activity"/>
    <property type="evidence" value="ECO:0007669"/>
    <property type="project" value="InterPro"/>
</dbReference>
<proteinExistence type="inferred from homology"/>
<dbReference type="RefSeq" id="WP_077351996.1">
    <property type="nucleotide sequence ID" value="NZ_CP019607.1"/>
</dbReference>
<dbReference type="Proteomes" id="UP000188235">
    <property type="component" value="Chromosome"/>
</dbReference>
<dbReference type="Gene3D" id="2.60.40.1180">
    <property type="entry name" value="Golgi alpha-mannosidase II"/>
    <property type="match status" value="1"/>
</dbReference>
<organism evidence="5 6">
    <name type="scientific">Tessaracoccus flavescens</name>
    <dbReference type="NCBI Taxonomy" id="399497"/>
    <lineage>
        <taxon>Bacteria</taxon>
        <taxon>Bacillati</taxon>
        <taxon>Actinomycetota</taxon>
        <taxon>Actinomycetes</taxon>
        <taxon>Propionibacteriales</taxon>
        <taxon>Propionibacteriaceae</taxon>
        <taxon>Tessaracoccus</taxon>
    </lineage>
</organism>
<dbReference type="AlphaFoldDB" id="A0A1Q2D168"/>
<keyword evidence="2" id="KW-0378">Hydrolase</keyword>
<dbReference type="NCBIfam" id="TIGR02100">
    <property type="entry name" value="glgX_debranch"/>
    <property type="match status" value="1"/>
</dbReference>
<dbReference type="STRING" id="399497.BW733_15985"/>
<dbReference type="SUPFAM" id="SSF81296">
    <property type="entry name" value="E set domains"/>
    <property type="match status" value="1"/>
</dbReference>
<comment type="similarity">
    <text evidence="1">Belongs to the glycosyl hydrolase 13 family.</text>
</comment>